<keyword evidence="4" id="KW-1185">Reference proteome</keyword>
<dbReference type="InterPro" id="IPR021096">
    <property type="entry name" value="Vibrio_phage_VSK_Orf152"/>
</dbReference>
<keyword evidence="1" id="KW-0812">Transmembrane</keyword>
<feature type="domain" description="HTH cro/C1-type" evidence="2">
    <location>
        <begin position="27"/>
        <end position="63"/>
    </location>
</feature>
<comment type="caution">
    <text evidence="3">The sequence shown here is derived from an EMBL/GenBank/DDBJ whole genome shotgun (WGS) entry which is preliminary data.</text>
</comment>
<dbReference type="InterPro" id="IPR010982">
    <property type="entry name" value="Lambda_DNA-bd_dom_sf"/>
</dbReference>
<reference evidence="3 4" key="1">
    <citation type="submission" date="2019-02" db="EMBL/GenBank/DDBJ databases">
        <title>Dyella amyloliquefaciens sp. nov., isolated from forest soil.</title>
        <authorList>
            <person name="Gao Z.-H."/>
            <person name="Qiu L.-H."/>
        </authorList>
    </citation>
    <scope>NUCLEOTIDE SEQUENCE [LARGE SCALE GENOMIC DNA]</scope>
    <source>
        <strain evidence="3 4">KACC 12747</strain>
    </source>
</reference>
<feature type="transmembrane region" description="Helical" evidence="1">
    <location>
        <begin position="80"/>
        <end position="102"/>
    </location>
</feature>
<dbReference type="Gene3D" id="1.10.260.40">
    <property type="entry name" value="lambda repressor-like DNA-binding domains"/>
    <property type="match status" value="1"/>
</dbReference>
<evidence type="ECO:0000313" key="3">
    <source>
        <dbReference type="EMBL" id="TCI10115.1"/>
    </source>
</evidence>
<dbReference type="GO" id="GO:0003677">
    <property type="term" value="F:DNA binding"/>
    <property type="evidence" value="ECO:0007669"/>
    <property type="project" value="InterPro"/>
</dbReference>
<dbReference type="RefSeq" id="WP_131407822.1">
    <property type="nucleotide sequence ID" value="NZ_SJTG01000002.1"/>
</dbReference>
<keyword evidence="1" id="KW-0472">Membrane</keyword>
<dbReference type="AlphaFoldDB" id="A0A4R0YQD4"/>
<organism evidence="3 4">
    <name type="scientific">Dyella soli</name>
    <dbReference type="NCBI Taxonomy" id="522319"/>
    <lineage>
        <taxon>Bacteria</taxon>
        <taxon>Pseudomonadati</taxon>
        <taxon>Pseudomonadota</taxon>
        <taxon>Gammaproteobacteria</taxon>
        <taxon>Lysobacterales</taxon>
        <taxon>Rhodanobacteraceae</taxon>
        <taxon>Dyella</taxon>
    </lineage>
</organism>
<dbReference type="Pfam" id="PF12472">
    <property type="entry name" value="DUF3693"/>
    <property type="match status" value="1"/>
</dbReference>
<dbReference type="CDD" id="cd00093">
    <property type="entry name" value="HTH_XRE"/>
    <property type="match status" value="1"/>
</dbReference>
<evidence type="ECO:0000256" key="1">
    <source>
        <dbReference type="SAM" id="Phobius"/>
    </source>
</evidence>
<dbReference type="InterPro" id="IPR001387">
    <property type="entry name" value="Cro/C1-type_HTH"/>
</dbReference>
<dbReference type="PROSITE" id="PS50943">
    <property type="entry name" value="HTH_CROC1"/>
    <property type="match status" value="1"/>
</dbReference>
<dbReference type="Proteomes" id="UP000291822">
    <property type="component" value="Unassembled WGS sequence"/>
</dbReference>
<dbReference type="SUPFAM" id="SSF47413">
    <property type="entry name" value="lambda repressor-like DNA-binding domains"/>
    <property type="match status" value="1"/>
</dbReference>
<keyword evidence="1" id="KW-1133">Transmembrane helix</keyword>
<proteinExistence type="predicted"/>
<protein>
    <submittedName>
        <fullName evidence="3">XRE family transcriptional regulator</fullName>
    </submittedName>
</protein>
<accession>A0A4R0YQD4</accession>
<evidence type="ECO:0000259" key="2">
    <source>
        <dbReference type="PROSITE" id="PS50943"/>
    </source>
</evidence>
<sequence length="117" mass="12488">MTATLTLLDKYKVASSITSDNACAVSLGVSRQAVSKWRNGENHPDADIIEIMCTATGESLAHWLPLIEADRARSPAVRKVWLRLAQAAAVIALTVGLVPAHAEALSSGHKTGHVYIM</sequence>
<dbReference type="EMBL" id="SJTG01000002">
    <property type="protein sequence ID" value="TCI10115.1"/>
    <property type="molecule type" value="Genomic_DNA"/>
</dbReference>
<dbReference type="Pfam" id="PF01381">
    <property type="entry name" value="HTH_3"/>
    <property type="match status" value="1"/>
</dbReference>
<name>A0A4R0YQD4_9GAMM</name>
<gene>
    <name evidence="3" type="ORF">EZM97_14445</name>
</gene>
<evidence type="ECO:0000313" key="4">
    <source>
        <dbReference type="Proteomes" id="UP000291822"/>
    </source>
</evidence>